<evidence type="ECO:0000313" key="9">
    <source>
        <dbReference type="EnsemblMetazoa" id="AAEL013286-PC"/>
    </source>
</evidence>
<dbReference type="InParanoid" id="A0A6I8TPX4"/>
<evidence type="ECO:0000256" key="7">
    <source>
        <dbReference type="ARBA" id="ARBA00023242"/>
    </source>
</evidence>
<dbReference type="OrthoDB" id="408702at2759"/>
<proteinExistence type="inferred from homology"/>
<evidence type="ECO:0000256" key="2">
    <source>
        <dbReference type="ARBA" id="ARBA00007889"/>
    </source>
</evidence>
<dbReference type="Gene3D" id="3.40.470.10">
    <property type="entry name" value="Uracil-DNA glycosylase-like domain"/>
    <property type="match status" value="1"/>
</dbReference>
<dbReference type="PANTHER" id="PTHR13235:SF2">
    <property type="entry name" value="SINGLE-STRAND SELECTIVE MONOFUNCTIONAL URACIL DNA GLYCOSYLASE"/>
    <property type="match status" value="1"/>
</dbReference>
<dbReference type="InterPro" id="IPR039134">
    <property type="entry name" value="SMUG1"/>
</dbReference>
<evidence type="ECO:0000313" key="10">
    <source>
        <dbReference type="Proteomes" id="UP000008820"/>
    </source>
</evidence>
<sequence>MLRKKLKLTDPSDQEFGLNVVQPSEFSLNTFINEPRPKLQLAPVTLTSPHFAGNPQNQHLPPVEPEQSPPLWRRVYQLELELCEALLQIPLPSDVAATYNPIEYAAELHLAYMQRFLTGHKPVLFLGMNPGPWGMCQTGVPFGYVPAVRDWMQLSGQVLKPIGELAVRPVTGLECTRGEQSGQRWWGLYQELCGAPENFFRNCFVFNICPLAFFHASGKNITPAELKGTAKTRMQDVCSEYLLRALHLFGPTVIVSIGRYCEDRVKLLVRQNLLDASRVRLLCIPHPSPRSLNNTNWAEKARQWLVDNGVMPYLMP</sequence>
<evidence type="ECO:0000256" key="4">
    <source>
        <dbReference type="ARBA" id="ARBA00022801"/>
    </source>
</evidence>
<dbReference type="FunCoup" id="A0A6I8TPX4">
    <property type="interactions" value="838"/>
</dbReference>
<comment type="similarity">
    <text evidence="2">Belongs to the uracil-DNA glycosylase (UDG) superfamily. SMUG1 family.</text>
</comment>
<dbReference type="GO" id="GO:0005634">
    <property type="term" value="C:nucleus"/>
    <property type="evidence" value="ECO:0007669"/>
    <property type="project" value="UniProtKB-SubCell"/>
</dbReference>
<dbReference type="Pfam" id="PF03167">
    <property type="entry name" value="UDG"/>
    <property type="match status" value="1"/>
</dbReference>
<organism evidence="9 10">
    <name type="scientific">Aedes aegypti</name>
    <name type="common">Yellowfever mosquito</name>
    <name type="synonym">Culex aegypti</name>
    <dbReference type="NCBI Taxonomy" id="7159"/>
    <lineage>
        <taxon>Eukaryota</taxon>
        <taxon>Metazoa</taxon>
        <taxon>Ecdysozoa</taxon>
        <taxon>Arthropoda</taxon>
        <taxon>Hexapoda</taxon>
        <taxon>Insecta</taxon>
        <taxon>Pterygota</taxon>
        <taxon>Neoptera</taxon>
        <taxon>Endopterygota</taxon>
        <taxon>Diptera</taxon>
        <taxon>Nematocera</taxon>
        <taxon>Culicoidea</taxon>
        <taxon>Culicidae</taxon>
        <taxon>Culicinae</taxon>
        <taxon>Aedini</taxon>
        <taxon>Aedes</taxon>
        <taxon>Stegomyia</taxon>
    </lineage>
</organism>
<dbReference type="InterPro" id="IPR036895">
    <property type="entry name" value="Uracil-DNA_glycosylase-like_sf"/>
</dbReference>
<keyword evidence="7" id="KW-0539">Nucleus</keyword>
<keyword evidence="6" id="KW-0234">DNA repair</keyword>
<keyword evidence="3" id="KW-0227">DNA damage</keyword>
<dbReference type="PANTHER" id="PTHR13235">
    <property type="entry name" value="SINGLE-STRAND SELECTIVE MONOFUNCTIONAL URACIL DNA GLYCOSYLASE"/>
    <property type="match status" value="1"/>
</dbReference>
<dbReference type="GO" id="GO:0017065">
    <property type="term" value="F:single-strand selective uracil DNA N-glycosylase activity"/>
    <property type="evidence" value="ECO:0007669"/>
    <property type="project" value="InterPro"/>
</dbReference>
<feature type="domain" description="Uracil-DNA glycosylase-like" evidence="8">
    <location>
        <begin position="120"/>
        <end position="298"/>
    </location>
</feature>
<gene>
    <name evidence="9" type="primary">5577584</name>
</gene>
<keyword evidence="4" id="KW-0378">Hydrolase</keyword>
<reference evidence="9" key="2">
    <citation type="submission" date="2020-05" db="UniProtKB">
        <authorList>
            <consortium name="EnsemblMetazoa"/>
        </authorList>
    </citation>
    <scope>IDENTIFICATION</scope>
    <source>
        <strain evidence="9">LVP_AGWG</strain>
    </source>
</reference>
<keyword evidence="5" id="KW-0238">DNA-binding</keyword>
<dbReference type="EnsemblMetazoa" id="AAEL013286-RC">
    <property type="protein sequence ID" value="AAEL013286-PC"/>
    <property type="gene ID" value="AAEL013286"/>
</dbReference>
<dbReference type="FunFam" id="3.40.470.10:FF:000005">
    <property type="entry name" value="Single-strand selective monofunctional uracil DNA glycosylase"/>
    <property type="match status" value="1"/>
</dbReference>
<dbReference type="GO" id="GO:0006284">
    <property type="term" value="P:base-excision repair"/>
    <property type="evidence" value="ECO:0007669"/>
    <property type="project" value="InterPro"/>
</dbReference>
<evidence type="ECO:0000256" key="5">
    <source>
        <dbReference type="ARBA" id="ARBA00023125"/>
    </source>
</evidence>
<dbReference type="SUPFAM" id="SSF52141">
    <property type="entry name" value="Uracil-DNA glycosylase-like"/>
    <property type="match status" value="1"/>
</dbReference>
<dbReference type="CDD" id="cd19374">
    <property type="entry name" value="UDG-F3_SMUG1-like"/>
    <property type="match status" value="1"/>
</dbReference>
<name>A0A6I8TPX4_AEDAE</name>
<evidence type="ECO:0000259" key="8">
    <source>
        <dbReference type="Pfam" id="PF03167"/>
    </source>
</evidence>
<evidence type="ECO:0000256" key="6">
    <source>
        <dbReference type="ARBA" id="ARBA00023204"/>
    </source>
</evidence>
<evidence type="ECO:0000256" key="3">
    <source>
        <dbReference type="ARBA" id="ARBA00022763"/>
    </source>
</evidence>
<evidence type="ECO:0000256" key="1">
    <source>
        <dbReference type="ARBA" id="ARBA00004123"/>
    </source>
</evidence>
<protein>
    <recommendedName>
        <fullName evidence="8">Uracil-DNA glycosylase-like domain-containing protein</fullName>
    </recommendedName>
</protein>
<accession>A0A6I8TPX4</accession>
<dbReference type="GO" id="GO:0000703">
    <property type="term" value="F:oxidized pyrimidine nucleobase lesion DNA N-glycosylase activity"/>
    <property type="evidence" value="ECO:0007669"/>
    <property type="project" value="TreeGrafter"/>
</dbReference>
<comment type="subcellular location">
    <subcellularLocation>
        <location evidence="1">Nucleus</location>
    </subcellularLocation>
</comment>
<dbReference type="AlphaFoldDB" id="A0A6I8TPX4"/>
<dbReference type="InterPro" id="IPR005122">
    <property type="entry name" value="Uracil-DNA_glycosylase-like"/>
</dbReference>
<dbReference type="Proteomes" id="UP000008820">
    <property type="component" value="Chromosome 1"/>
</dbReference>
<keyword evidence="10" id="KW-1185">Reference proteome</keyword>
<dbReference type="GO" id="GO:0003677">
    <property type="term" value="F:DNA binding"/>
    <property type="evidence" value="ECO:0007669"/>
    <property type="project" value="UniProtKB-KW"/>
</dbReference>
<reference evidence="9 10" key="1">
    <citation type="submission" date="2017-06" db="EMBL/GenBank/DDBJ databases">
        <title>Aedes aegypti genome working group (AGWG) sequencing and assembly.</title>
        <authorList>
            <consortium name="Aedes aegypti Genome Working Group (AGWG)"/>
            <person name="Matthews B.J."/>
        </authorList>
    </citation>
    <scope>NUCLEOTIDE SEQUENCE [LARGE SCALE GENOMIC DNA]</scope>
    <source>
        <strain evidence="9 10">LVP_AGWG</strain>
    </source>
</reference>